<dbReference type="GO" id="GO:0008198">
    <property type="term" value="F:ferrous iron binding"/>
    <property type="evidence" value="ECO:0007669"/>
    <property type="project" value="TreeGrafter"/>
</dbReference>
<dbReference type="InterPro" id="IPR004628">
    <property type="entry name" value="Man_deHydtase"/>
</dbReference>
<dbReference type="GO" id="GO:0042840">
    <property type="term" value="P:D-glucuronate catabolic process"/>
    <property type="evidence" value="ECO:0007669"/>
    <property type="project" value="TreeGrafter"/>
</dbReference>
<comment type="pathway">
    <text evidence="3 9">Carbohydrate metabolism; pentose and glucuronate interconversion.</text>
</comment>
<dbReference type="PANTHER" id="PTHR30387">
    <property type="entry name" value="MANNONATE DEHYDRATASE"/>
    <property type="match status" value="1"/>
</dbReference>
<evidence type="ECO:0000256" key="2">
    <source>
        <dbReference type="ARBA" id="ARBA00002713"/>
    </source>
</evidence>
<keyword evidence="6 9" id="KW-0408">Iron</keyword>
<dbReference type="Gene3D" id="3.20.20.150">
    <property type="entry name" value="Divalent-metal-dependent TIM barrel enzymes"/>
    <property type="match status" value="2"/>
</dbReference>
<dbReference type="RefSeq" id="WP_092737613.1">
    <property type="nucleotide sequence ID" value="NZ_FNOV01000002.1"/>
</dbReference>
<dbReference type="OrthoDB" id="9780250at2"/>
<dbReference type="GO" id="GO:0030145">
    <property type="term" value="F:manganese ion binding"/>
    <property type="evidence" value="ECO:0007669"/>
    <property type="project" value="TreeGrafter"/>
</dbReference>
<dbReference type="UniPathway" id="UPA00246"/>
<evidence type="ECO:0000256" key="5">
    <source>
        <dbReference type="ARBA" id="ARBA00012927"/>
    </source>
</evidence>
<dbReference type="Proteomes" id="UP000199249">
    <property type="component" value="Unassembled WGS sequence"/>
</dbReference>
<reference evidence="11" key="1">
    <citation type="submission" date="2016-10" db="EMBL/GenBank/DDBJ databases">
        <authorList>
            <person name="Varghese N."/>
            <person name="Submissions S."/>
        </authorList>
    </citation>
    <scope>NUCLEOTIDE SEQUENCE [LARGE SCALE GENOMIC DNA]</scope>
    <source>
        <strain evidence="11">CGMCC 1.8975</strain>
    </source>
</reference>
<dbReference type="STRING" id="651662.SAMN04488069_10214"/>
<evidence type="ECO:0000256" key="9">
    <source>
        <dbReference type="HAMAP-Rule" id="MF_00106"/>
    </source>
</evidence>
<dbReference type="EC" id="4.2.1.8" evidence="5 9"/>
<accession>A0A1H3CJG2</accession>
<sequence length="387" mass="42738">MPLIQSWRWYGPADPVSLADIRQAGATDVVSALHHIPNGEVWPVAEIERRQAEVAAAGLCWSVVESVPVHEHIKTRTGDFALYIANYQQSLRNLAACGIGTVTYNFMPVLDWTRTDLAYELADGSRALRFERLAFVAFDALLLQRPGARTEYSEQELAAAAAHLAGLSAEQQLQLQRNIIAGLPGSEESFTLQQFQQALDAYAGLDAARLREHLVLFLRDIVPVAEEVGINLAIHPDDPPYPILGLPRVVSTAADVQALFEAVPSPSNGLCFCTGSFGVRPDNDLPGMVRQFADRIHFLHLRSTQRDAAGNFYEANHLEGDVDMYAVLREVVLVMRQRQISLPMRPDHGHQMLDDLHKRTNPGYSAIGRLRGLAELRGLELGIARGL</sequence>
<proteinExistence type="inferred from homology"/>
<comment type="similarity">
    <text evidence="4 9">Belongs to the mannonate dehydratase family.</text>
</comment>
<comment type="catalytic activity">
    <reaction evidence="1 9">
        <text>D-mannonate = 2-dehydro-3-deoxy-D-gluconate + H2O</text>
        <dbReference type="Rhea" id="RHEA:20097"/>
        <dbReference type="ChEBI" id="CHEBI:15377"/>
        <dbReference type="ChEBI" id="CHEBI:17767"/>
        <dbReference type="ChEBI" id="CHEBI:57990"/>
        <dbReference type="EC" id="4.2.1.8"/>
    </reaction>
</comment>
<dbReference type="GO" id="GO:0008927">
    <property type="term" value="F:mannonate dehydratase activity"/>
    <property type="evidence" value="ECO:0007669"/>
    <property type="project" value="UniProtKB-UniRule"/>
</dbReference>
<evidence type="ECO:0000256" key="1">
    <source>
        <dbReference type="ARBA" id="ARBA00001794"/>
    </source>
</evidence>
<dbReference type="HAMAP" id="MF_00106">
    <property type="entry name" value="UxuA"/>
    <property type="match status" value="1"/>
</dbReference>
<dbReference type="SUPFAM" id="SSF51658">
    <property type="entry name" value="Xylose isomerase-like"/>
    <property type="match status" value="1"/>
</dbReference>
<keyword evidence="11" id="KW-1185">Reference proteome</keyword>
<keyword evidence="8 9" id="KW-0456">Lyase</keyword>
<dbReference type="NCBIfam" id="TIGR00695">
    <property type="entry name" value="uxuA"/>
    <property type="match status" value="1"/>
</dbReference>
<dbReference type="NCBIfam" id="NF003027">
    <property type="entry name" value="PRK03906.1"/>
    <property type="match status" value="1"/>
</dbReference>
<comment type="function">
    <text evidence="2 9">Catalyzes the dehydration of D-mannonate.</text>
</comment>
<evidence type="ECO:0000256" key="7">
    <source>
        <dbReference type="ARBA" id="ARBA00023211"/>
    </source>
</evidence>
<dbReference type="Pfam" id="PF03786">
    <property type="entry name" value="UxuA"/>
    <property type="match status" value="1"/>
</dbReference>
<dbReference type="PANTHER" id="PTHR30387:SF2">
    <property type="entry name" value="MANNONATE DEHYDRATASE"/>
    <property type="match status" value="1"/>
</dbReference>
<evidence type="ECO:0000256" key="3">
    <source>
        <dbReference type="ARBA" id="ARBA00004892"/>
    </source>
</evidence>
<comment type="cofactor">
    <cofactor evidence="9">
        <name>Fe(2+)</name>
        <dbReference type="ChEBI" id="CHEBI:29033"/>
    </cofactor>
    <cofactor evidence="9">
        <name>Mn(2+)</name>
        <dbReference type="ChEBI" id="CHEBI:29035"/>
    </cofactor>
</comment>
<dbReference type="EMBL" id="FNOV01000002">
    <property type="protein sequence ID" value="SDX54283.1"/>
    <property type="molecule type" value="Genomic_DNA"/>
</dbReference>
<evidence type="ECO:0000313" key="11">
    <source>
        <dbReference type="Proteomes" id="UP000199249"/>
    </source>
</evidence>
<organism evidence="10 11">
    <name type="scientific">Hymenobacter psychrophilus</name>
    <dbReference type="NCBI Taxonomy" id="651662"/>
    <lineage>
        <taxon>Bacteria</taxon>
        <taxon>Pseudomonadati</taxon>
        <taxon>Bacteroidota</taxon>
        <taxon>Cytophagia</taxon>
        <taxon>Cytophagales</taxon>
        <taxon>Hymenobacteraceae</taxon>
        <taxon>Hymenobacter</taxon>
    </lineage>
</organism>
<evidence type="ECO:0000256" key="6">
    <source>
        <dbReference type="ARBA" id="ARBA00023004"/>
    </source>
</evidence>
<gene>
    <name evidence="9" type="primary">uxuA</name>
    <name evidence="10" type="ORF">SAMN04488069_10214</name>
</gene>
<name>A0A1H3CJG2_9BACT</name>
<evidence type="ECO:0000256" key="4">
    <source>
        <dbReference type="ARBA" id="ARBA00007389"/>
    </source>
</evidence>
<keyword evidence="7 9" id="KW-0464">Manganese</keyword>
<dbReference type="InterPro" id="IPR036237">
    <property type="entry name" value="Xyl_isomerase-like_sf"/>
</dbReference>
<protein>
    <recommendedName>
        <fullName evidence="5 9">Mannonate dehydratase</fullName>
        <ecNumber evidence="5 9">4.2.1.8</ecNumber>
    </recommendedName>
    <alternativeName>
        <fullName evidence="9">D-mannonate hydro-lyase</fullName>
    </alternativeName>
</protein>
<evidence type="ECO:0000313" key="10">
    <source>
        <dbReference type="EMBL" id="SDX54283.1"/>
    </source>
</evidence>
<dbReference type="AlphaFoldDB" id="A0A1H3CJG2"/>
<evidence type="ECO:0000256" key="8">
    <source>
        <dbReference type="ARBA" id="ARBA00023239"/>
    </source>
</evidence>
<dbReference type="PIRSF" id="PIRSF016049">
    <property type="entry name" value="Man_dehyd"/>
    <property type="match status" value="1"/>
</dbReference>